<organism evidence="2 3">
    <name type="scientific">Paracoccus methylarcula</name>
    <dbReference type="NCBI Taxonomy" id="72022"/>
    <lineage>
        <taxon>Bacteria</taxon>
        <taxon>Pseudomonadati</taxon>
        <taxon>Pseudomonadota</taxon>
        <taxon>Alphaproteobacteria</taxon>
        <taxon>Rhodobacterales</taxon>
        <taxon>Paracoccaceae</taxon>
        <taxon>Paracoccus</taxon>
    </lineage>
</organism>
<reference evidence="2" key="1">
    <citation type="submission" date="2018-05" db="EMBL/GenBank/DDBJ databases">
        <title>Reclassification of Methylarcula marina and Methylarcula terricola as Paracoccus methylarcula sp.nov., comb.nov. and Paracoccus terricola comb.nov.</title>
        <authorList>
            <person name="Shmareva M.N."/>
            <person name="Doronina N.V."/>
            <person name="Vasilenko O.V."/>
            <person name="Tarlachkov S.V."/>
            <person name="Trotsenko Y.A."/>
        </authorList>
    </citation>
    <scope>NUCLEOTIDE SEQUENCE [LARGE SCALE GENOMIC DNA]</scope>
    <source>
        <strain evidence="2">VKM B-2159</strain>
    </source>
</reference>
<gene>
    <name evidence="2" type="ORF">A7A09_019800</name>
</gene>
<feature type="compositionally biased region" description="Basic and acidic residues" evidence="1">
    <location>
        <begin position="26"/>
        <end position="47"/>
    </location>
</feature>
<sequence>MASPAIKLESFDRARQSPAPPTITYSRDDLERARAEGVSEGRAQREAEEIGQLRTSLEFLARTLSDEEERREKLRAEAVAALFPLISGIVDAFARSTAASQRLEQALTAELDRLARASPPVRAHISCGEKLRDLVDGCISQSGMTGIELTTTESDRVSLSIEGGGIEFSQEKIARQIRELIDEITEDMAAWTN</sequence>
<dbReference type="OrthoDB" id="7773837at2"/>
<evidence type="ECO:0000313" key="2">
    <source>
        <dbReference type="EMBL" id="RNF32915.1"/>
    </source>
</evidence>
<dbReference type="Proteomes" id="UP000238137">
    <property type="component" value="Unassembled WGS sequence"/>
</dbReference>
<protein>
    <submittedName>
        <fullName evidence="2">Uncharacterized protein</fullName>
    </submittedName>
</protein>
<keyword evidence="3" id="KW-1185">Reference proteome</keyword>
<dbReference type="AlphaFoldDB" id="A0A3R7PMX2"/>
<accession>A0A3R7PMX2</accession>
<dbReference type="EMBL" id="PXNQ02000016">
    <property type="protein sequence ID" value="RNF32915.1"/>
    <property type="molecule type" value="Genomic_DNA"/>
</dbReference>
<evidence type="ECO:0000313" key="3">
    <source>
        <dbReference type="Proteomes" id="UP000238137"/>
    </source>
</evidence>
<comment type="caution">
    <text evidence="2">The sequence shown here is derived from an EMBL/GenBank/DDBJ whole genome shotgun (WGS) entry which is preliminary data.</text>
</comment>
<dbReference type="RefSeq" id="WP_106693012.1">
    <property type="nucleotide sequence ID" value="NZ_PXNQ02000016.1"/>
</dbReference>
<evidence type="ECO:0000256" key="1">
    <source>
        <dbReference type="SAM" id="MobiDB-lite"/>
    </source>
</evidence>
<name>A0A3R7PMX2_9RHOB</name>
<feature type="region of interest" description="Disordered" evidence="1">
    <location>
        <begin position="1"/>
        <end position="47"/>
    </location>
</feature>
<proteinExistence type="predicted"/>